<feature type="non-terminal residue" evidence="1">
    <location>
        <position position="1"/>
    </location>
</feature>
<accession>A0A0F8W9W8</accession>
<organism evidence="1">
    <name type="scientific">marine sediment metagenome</name>
    <dbReference type="NCBI Taxonomy" id="412755"/>
    <lineage>
        <taxon>unclassified sequences</taxon>
        <taxon>metagenomes</taxon>
        <taxon>ecological metagenomes</taxon>
    </lineage>
</organism>
<dbReference type="AlphaFoldDB" id="A0A0F8W9W8"/>
<protein>
    <submittedName>
        <fullName evidence="1">Uncharacterized protein</fullName>
    </submittedName>
</protein>
<gene>
    <name evidence="1" type="ORF">LCGC14_3095280</name>
</gene>
<evidence type="ECO:0000313" key="1">
    <source>
        <dbReference type="EMBL" id="KKK53388.1"/>
    </source>
</evidence>
<comment type="caution">
    <text evidence="1">The sequence shown here is derived from an EMBL/GenBank/DDBJ whole genome shotgun (WGS) entry which is preliminary data.</text>
</comment>
<name>A0A0F8W9W8_9ZZZZ</name>
<sequence length="134" mass="14837">VTSELTRDGPQRILIGPPEQEEEWGTGAIPGDCIMDANRATGISDGISTAVVKHVSGGNSYIGFKAYVQGRTKWQTETLDYVWFDEEPPLEIYTEGLTRTNAILGPVFLTITPLLGMSEVVRMFLSEEQLEKMK</sequence>
<dbReference type="EMBL" id="LAZR01066531">
    <property type="protein sequence ID" value="KKK53388.1"/>
    <property type="molecule type" value="Genomic_DNA"/>
</dbReference>
<proteinExistence type="predicted"/>
<reference evidence="1" key="1">
    <citation type="journal article" date="2015" name="Nature">
        <title>Complex archaea that bridge the gap between prokaryotes and eukaryotes.</title>
        <authorList>
            <person name="Spang A."/>
            <person name="Saw J.H."/>
            <person name="Jorgensen S.L."/>
            <person name="Zaremba-Niedzwiedzka K."/>
            <person name="Martijn J."/>
            <person name="Lind A.E."/>
            <person name="van Eijk R."/>
            <person name="Schleper C."/>
            <person name="Guy L."/>
            <person name="Ettema T.J."/>
        </authorList>
    </citation>
    <scope>NUCLEOTIDE SEQUENCE</scope>
</reference>
<dbReference type="Pfam" id="PF03237">
    <property type="entry name" value="Terminase_6N"/>
    <property type="match status" value="1"/>
</dbReference>